<dbReference type="NCBIfam" id="TIGR02777">
    <property type="entry name" value="LigD_PE_dom"/>
    <property type="match status" value="1"/>
</dbReference>
<dbReference type="Proteomes" id="UP000176260">
    <property type="component" value="Unassembled WGS sequence"/>
</dbReference>
<reference evidence="2 3" key="1">
    <citation type="journal article" date="2016" name="Nat. Commun.">
        <title>Thousands of microbial genomes shed light on interconnected biogeochemical processes in an aquifer system.</title>
        <authorList>
            <person name="Anantharaman K."/>
            <person name="Brown C.T."/>
            <person name="Hug L.A."/>
            <person name="Sharon I."/>
            <person name="Castelle C.J."/>
            <person name="Probst A.J."/>
            <person name="Thomas B.C."/>
            <person name="Singh A."/>
            <person name="Wilkins M.J."/>
            <person name="Karaoz U."/>
            <person name="Brodie E.L."/>
            <person name="Williams K.H."/>
            <person name="Hubbard S.S."/>
            <person name="Banfield J.F."/>
        </authorList>
    </citation>
    <scope>NUCLEOTIDE SEQUENCE [LARGE SCALE GENOMIC DNA]</scope>
</reference>
<organism evidence="2 3">
    <name type="scientific">Candidatus Buchananbacteria bacterium RBG_13_39_9</name>
    <dbReference type="NCBI Taxonomy" id="1797531"/>
    <lineage>
        <taxon>Bacteria</taxon>
        <taxon>Candidatus Buchananiibacteriota</taxon>
    </lineage>
</organism>
<dbReference type="PANTHER" id="PTHR39465:SF1">
    <property type="entry name" value="DNA LIGASE D 3'-PHOSPHOESTERASE DOMAIN-CONTAINING PROTEIN"/>
    <property type="match status" value="1"/>
</dbReference>
<dbReference type="PANTHER" id="PTHR39465">
    <property type="entry name" value="DNA LIGASE D, 3'-PHOSPHOESTERASE DOMAIN"/>
    <property type="match status" value="1"/>
</dbReference>
<dbReference type="AlphaFoldDB" id="A0A1G1XMH1"/>
<evidence type="ECO:0000313" key="3">
    <source>
        <dbReference type="Proteomes" id="UP000176260"/>
    </source>
</evidence>
<name>A0A1G1XMH1_9BACT</name>
<sequence length="154" mass="17983">MSKYKAKRKFTKTTEPKPKVTKKSLSRFVVQEHHARNLHWDFRLEMESHINSREIVLKSWAVSKGVPVKFGEKRLAVAVEDHPVDYINFKGTIPKGEYGAGTVKIWDRGKFKLLRRTKKEIEFILKGKKAKGRYALVRTSFGKNSWLLIKLKEK</sequence>
<proteinExistence type="predicted"/>
<dbReference type="EMBL" id="MHIA01000033">
    <property type="protein sequence ID" value="OGY41161.1"/>
    <property type="molecule type" value="Genomic_DNA"/>
</dbReference>
<comment type="caution">
    <text evidence="2">The sequence shown here is derived from an EMBL/GenBank/DDBJ whole genome shotgun (WGS) entry which is preliminary data.</text>
</comment>
<protein>
    <submittedName>
        <fullName evidence="2">3'-phosphoesterase</fullName>
    </submittedName>
</protein>
<accession>A0A1G1XMH1</accession>
<feature type="domain" description="DNA ligase D 3'-phosphoesterase" evidence="1">
    <location>
        <begin position="31"/>
        <end position="138"/>
    </location>
</feature>
<evidence type="ECO:0000313" key="2">
    <source>
        <dbReference type="EMBL" id="OGY41161.1"/>
    </source>
</evidence>
<dbReference type="Pfam" id="PF13298">
    <property type="entry name" value="LigD_N"/>
    <property type="match status" value="1"/>
</dbReference>
<dbReference type="InterPro" id="IPR014144">
    <property type="entry name" value="LigD_PE_domain"/>
</dbReference>
<gene>
    <name evidence="2" type="ORF">A2Y67_00725</name>
</gene>
<evidence type="ECO:0000259" key="1">
    <source>
        <dbReference type="Pfam" id="PF13298"/>
    </source>
</evidence>